<dbReference type="Proteomes" id="UP000238563">
    <property type="component" value="Unassembled WGS sequence"/>
</dbReference>
<dbReference type="RefSeq" id="WP_105734032.1">
    <property type="nucleotide sequence ID" value="NZ_PVBT01000003.1"/>
</dbReference>
<sequence length="71" mass="7621">MIELARTFKAPAFGVNRCAVAGGFHDRQFCRSGVDSALVAATTRHPVLGISTKGGVKVLALNRRKRPEKAN</sequence>
<comment type="caution">
    <text evidence="1">The sequence shown here is derived from an EMBL/GenBank/DDBJ whole genome shotgun (WGS) entry which is preliminary data.</text>
</comment>
<dbReference type="AlphaFoldDB" id="A0A2S9JIV3"/>
<gene>
    <name evidence="1" type="ORF">C5750_11435</name>
</gene>
<keyword evidence="2" id="KW-1185">Reference proteome</keyword>
<protein>
    <submittedName>
        <fullName evidence="1">Uncharacterized protein</fullName>
    </submittedName>
</protein>
<proteinExistence type="predicted"/>
<accession>A0A2S9JIV3</accession>
<reference evidence="1 2" key="1">
    <citation type="submission" date="2018-02" db="EMBL/GenBank/DDBJ databases">
        <title>The draft genome of Phyllobacterium myrsinacearum DSM5892.</title>
        <authorList>
            <person name="Li L."/>
            <person name="Liu L."/>
            <person name="Zhang X."/>
            <person name="Wang T."/>
        </authorList>
    </citation>
    <scope>NUCLEOTIDE SEQUENCE [LARGE SCALE GENOMIC DNA]</scope>
    <source>
        <strain evidence="1 2">DSM 5892</strain>
    </source>
</reference>
<evidence type="ECO:0000313" key="2">
    <source>
        <dbReference type="Proteomes" id="UP000238563"/>
    </source>
</evidence>
<evidence type="ECO:0000313" key="1">
    <source>
        <dbReference type="EMBL" id="PRD53018.1"/>
    </source>
</evidence>
<organism evidence="1 2">
    <name type="scientific">Phyllobacterium myrsinacearum</name>
    <dbReference type="NCBI Taxonomy" id="28101"/>
    <lineage>
        <taxon>Bacteria</taxon>
        <taxon>Pseudomonadati</taxon>
        <taxon>Pseudomonadota</taxon>
        <taxon>Alphaproteobacteria</taxon>
        <taxon>Hyphomicrobiales</taxon>
        <taxon>Phyllobacteriaceae</taxon>
        <taxon>Phyllobacterium</taxon>
    </lineage>
</organism>
<dbReference type="EMBL" id="PVBT01000003">
    <property type="protein sequence ID" value="PRD53018.1"/>
    <property type="molecule type" value="Genomic_DNA"/>
</dbReference>
<name>A0A2S9JIV3_9HYPH</name>